<dbReference type="InterPro" id="IPR000515">
    <property type="entry name" value="MetI-like"/>
</dbReference>
<name>A0A0K2Y7W5_HELHE</name>
<evidence type="ECO:0000313" key="10">
    <source>
        <dbReference type="Proteomes" id="UP000046090"/>
    </source>
</evidence>
<evidence type="ECO:0000256" key="2">
    <source>
        <dbReference type="ARBA" id="ARBA00022448"/>
    </source>
</evidence>
<feature type="transmembrane region" description="Helical" evidence="7">
    <location>
        <begin position="252"/>
        <end position="270"/>
    </location>
</feature>
<keyword evidence="2 7" id="KW-0813">Transport</keyword>
<dbReference type="PANTHER" id="PTHR43163">
    <property type="entry name" value="DIPEPTIDE TRANSPORT SYSTEM PERMEASE PROTEIN DPPB-RELATED"/>
    <property type="match status" value="1"/>
</dbReference>
<dbReference type="Proteomes" id="UP000046090">
    <property type="component" value="Unassembled WGS sequence"/>
</dbReference>
<feature type="transmembrane region" description="Helical" evidence="7">
    <location>
        <begin position="222"/>
        <end position="246"/>
    </location>
</feature>
<feature type="transmembrane region" description="Helical" evidence="7">
    <location>
        <begin position="101"/>
        <end position="125"/>
    </location>
</feature>
<dbReference type="GO" id="GO:0055085">
    <property type="term" value="P:transmembrane transport"/>
    <property type="evidence" value="ECO:0007669"/>
    <property type="project" value="InterPro"/>
</dbReference>
<proteinExistence type="inferred from homology"/>
<feature type="domain" description="ABC transmembrane type-1" evidence="8">
    <location>
        <begin position="97"/>
        <end position="307"/>
    </location>
</feature>
<evidence type="ECO:0000259" key="8">
    <source>
        <dbReference type="PROSITE" id="PS50928"/>
    </source>
</evidence>
<evidence type="ECO:0000256" key="4">
    <source>
        <dbReference type="ARBA" id="ARBA00022692"/>
    </source>
</evidence>
<dbReference type="RefSeq" id="WP_015107629.1">
    <property type="nucleotide sequence ID" value="NZ_CDMK01000001.1"/>
</dbReference>
<dbReference type="CDD" id="cd06261">
    <property type="entry name" value="TM_PBP2"/>
    <property type="match status" value="1"/>
</dbReference>
<gene>
    <name evidence="9" type="ORF">HHE01_14600</name>
</gene>
<dbReference type="InterPro" id="IPR035906">
    <property type="entry name" value="MetI-like_sf"/>
</dbReference>
<comment type="subcellular location">
    <subcellularLocation>
        <location evidence="1 7">Cell membrane</location>
        <topology evidence="1 7">Multi-pass membrane protein</topology>
    </subcellularLocation>
</comment>
<evidence type="ECO:0000256" key="1">
    <source>
        <dbReference type="ARBA" id="ARBA00004651"/>
    </source>
</evidence>
<evidence type="ECO:0000256" key="3">
    <source>
        <dbReference type="ARBA" id="ARBA00022475"/>
    </source>
</evidence>
<keyword evidence="6 7" id="KW-0472">Membrane</keyword>
<keyword evidence="10" id="KW-1185">Reference proteome</keyword>
<dbReference type="SUPFAM" id="SSF161098">
    <property type="entry name" value="MetI-like"/>
    <property type="match status" value="1"/>
</dbReference>
<comment type="similarity">
    <text evidence="7">Belongs to the binding-protein-dependent transport system permease family.</text>
</comment>
<dbReference type="InterPro" id="IPR045621">
    <property type="entry name" value="BPD_transp_1_N"/>
</dbReference>
<dbReference type="Pfam" id="PF00528">
    <property type="entry name" value="BPD_transp_1"/>
    <property type="match status" value="1"/>
</dbReference>
<accession>A0A0K2Y7W5</accession>
<dbReference type="Gene3D" id="1.10.3720.10">
    <property type="entry name" value="MetI-like"/>
    <property type="match status" value="1"/>
</dbReference>
<feature type="transmembrane region" description="Helical" evidence="7">
    <location>
        <begin position="282"/>
        <end position="303"/>
    </location>
</feature>
<dbReference type="PANTHER" id="PTHR43163:SF6">
    <property type="entry name" value="DIPEPTIDE TRANSPORT SYSTEM PERMEASE PROTEIN DPPB-RELATED"/>
    <property type="match status" value="1"/>
</dbReference>
<dbReference type="Pfam" id="PF19300">
    <property type="entry name" value="BPD_transp_1_N"/>
    <property type="match status" value="1"/>
</dbReference>
<keyword evidence="4 7" id="KW-0812">Transmembrane</keyword>
<dbReference type="EMBL" id="CDMK01000001">
    <property type="protein sequence ID" value="CRI33774.1"/>
    <property type="molecule type" value="Genomic_DNA"/>
</dbReference>
<feature type="transmembrane region" description="Helical" evidence="7">
    <location>
        <begin position="134"/>
        <end position="161"/>
    </location>
</feature>
<evidence type="ECO:0000256" key="5">
    <source>
        <dbReference type="ARBA" id="ARBA00022989"/>
    </source>
</evidence>
<reference evidence="10" key="1">
    <citation type="submission" date="2014-12" db="EMBL/GenBank/DDBJ databases">
        <authorList>
            <person name="Smet A."/>
        </authorList>
    </citation>
    <scope>NUCLEOTIDE SEQUENCE [LARGE SCALE GENOMIC DNA]</scope>
</reference>
<dbReference type="AlphaFoldDB" id="A0A0K2Y7W5"/>
<dbReference type="GO" id="GO:0005886">
    <property type="term" value="C:plasma membrane"/>
    <property type="evidence" value="ECO:0007669"/>
    <property type="project" value="UniProtKB-SubCell"/>
</dbReference>
<evidence type="ECO:0000313" key="9">
    <source>
        <dbReference type="EMBL" id="CRI33774.1"/>
    </source>
</evidence>
<sequence>MPFALKKILGAVLLLLVFSFVVFVALDLSSGSVLSGIYGDGVQSANPLLKARLLANLGLDRPLLVRYLEWLGRIFRGDLGVSLASGERVIDILKEGLPYTLMLGLTSFVLSFIFALVLGTIGAYFKDSWLDKTIIYTTLGFFSVPSFWLGLVAIMLFSVLLGWLPSSGVGEIGATPTFGDLARHLLLPVCVLTLAHLAIYTRLVRSVVLDTLQEPFVLSYQAWGVSALWCFYLVLRFCFLPIVGYFASNAGVIVGGTYVVESVFSIGGIGQSTINALLHKDYPLALSIIMLSAFFVVGLNVLVELLARWLNPKW</sequence>
<keyword evidence="3" id="KW-1003">Cell membrane</keyword>
<keyword evidence="5 7" id="KW-1133">Transmembrane helix</keyword>
<dbReference type="PROSITE" id="PS50928">
    <property type="entry name" value="ABC_TM1"/>
    <property type="match status" value="1"/>
</dbReference>
<evidence type="ECO:0000256" key="6">
    <source>
        <dbReference type="ARBA" id="ARBA00023136"/>
    </source>
</evidence>
<evidence type="ECO:0000256" key="7">
    <source>
        <dbReference type="RuleBase" id="RU363032"/>
    </source>
</evidence>
<dbReference type="GeneID" id="76196436"/>
<protein>
    <submittedName>
        <fullName evidence="9">Putative peptide ABC-transport system permease protein</fullName>
    </submittedName>
</protein>
<organism evidence="9 10">
    <name type="scientific">Helicobacter heilmannii</name>
    <dbReference type="NCBI Taxonomy" id="35817"/>
    <lineage>
        <taxon>Bacteria</taxon>
        <taxon>Pseudomonadati</taxon>
        <taxon>Campylobacterota</taxon>
        <taxon>Epsilonproteobacteria</taxon>
        <taxon>Campylobacterales</taxon>
        <taxon>Helicobacteraceae</taxon>
        <taxon>Helicobacter</taxon>
    </lineage>
</organism>